<dbReference type="Proteomes" id="UP001239213">
    <property type="component" value="Unassembled WGS sequence"/>
</dbReference>
<proteinExistence type="predicted"/>
<feature type="signal peptide" evidence="1">
    <location>
        <begin position="1"/>
        <end position="25"/>
    </location>
</feature>
<protein>
    <recommendedName>
        <fullName evidence="4">Secreted protein</fullName>
    </recommendedName>
</protein>
<name>A0AAI9VCG9_9PEZI</name>
<sequence length="102" mass="11670">MSPRVDMGCWGRLLLLIFGAWSVICKDRGSQARSRTFWLFPYYYTPGYGPISPRNTLRLLSSEKAYTTKSQLEEGQVSSESRSSWVRRVRLSKVTVTASKQT</sequence>
<evidence type="ECO:0000313" key="2">
    <source>
        <dbReference type="EMBL" id="KAK1482520.1"/>
    </source>
</evidence>
<evidence type="ECO:0000256" key="1">
    <source>
        <dbReference type="SAM" id="SignalP"/>
    </source>
</evidence>
<feature type="chain" id="PRO_5042496875" description="Secreted protein" evidence="1">
    <location>
        <begin position="26"/>
        <end position="102"/>
    </location>
</feature>
<evidence type="ECO:0000313" key="3">
    <source>
        <dbReference type="Proteomes" id="UP001239213"/>
    </source>
</evidence>
<keyword evidence="1" id="KW-0732">Signal</keyword>
<dbReference type="EMBL" id="MPDP01000090">
    <property type="protein sequence ID" value="KAK1482520.1"/>
    <property type="molecule type" value="Genomic_DNA"/>
</dbReference>
<organism evidence="2 3">
    <name type="scientific">Colletotrichum cuscutae</name>
    <dbReference type="NCBI Taxonomy" id="1209917"/>
    <lineage>
        <taxon>Eukaryota</taxon>
        <taxon>Fungi</taxon>
        <taxon>Dikarya</taxon>
        <taxon>Ascomycota</taxon>
        <taxon>Pezizomycotina</taxon>
        <taxon>Sordariomycetes</taxon>
        <taxon>Hypocreomycetidae</taxon>
        <taxon>Glomerellales</taxon>
        <taxon>Glomerellaceae</taxon>
        <taxon>Colletotrichum</taxon>
        <taxon>Colletotrichum acutatum species complex</taxon>
    </lineage>
</organism>
<accession>A0AAI9VCG9</accession>
<evidence type="ECO:0008006" key="4">
    <source>
        <dbReference type="Google" id="ProtNLM"/>
    </source>
</evidence>
<reference evidence="2" key="1">
    <citation type="submission" date="2016-11" db="EMBL/GenBank/DDBJ databases">
        <title>The genome sequence of Colletotrichum cuscutae.</title>
        <authorList>
            <person name="Baroncelli R."/>
        </authorList>
    </citation>
    <scope>NUCLEOTIDE SEQUENCE</scope>
    <source>
        <strain evidence="2">IMI 304802</strain>
    </source>
</reference>
<dbReference type="AlphaFoldDB" id="A0AAI9VCG9"/>
<gene>
    <name evidence="2" type="ORF">CCUS01_04133</name>
</gene>
<comment type="caution">
    <text evidence="2">The sequence shown here is derived from an EMBL/GenBank/DDBJ whole genome shotgun (WGS) entry which is preliminary data.</text>
</comment>
<keyword evidence="3" id="KW-1185">Reference proteome</keyword>